<dbReference type="AlphaFoldDB" id="A0A977L2H7"/>
<feature type="transmembrane region" description="Helical" evidence="1">
    <location>
        <begin position="105"/>
        <end position="122"/>
    </location>
</feature>
<dbReference type="KEGG" id="wna:KA717_18590"/>
<proteinExistence type="predicted"/>
<dbReference type="Pfam" id="PF11833">
    <property type="entry name" value="CPP1-like"/>
    <property type="match status" value="1"/>
</dbReference>
<organism evidence="2">
    <name type="scientific">Woronichinia naegeliana WA131</name>
    <dbReference type="NCBI Taxonomy" id="2824559"/>
    <lineage>
        <taxon>Bacteria</taxon>
        <taxon>Bacillati</taxon>
        <taxon>Cyanobacteriota</taxon>
        <taxon>Cyanophyceae</taxon>
        <taxon>Synechococcales</taxon>
        <taxon>Coelosphaeriaceae</taxon>
        <taxon>Woronichinia</taxon>
    </lineage>
</organism>
<keyword evidence="1" id="KW-1133">Transmembrane helix</keyword>
<dbReference type="InterPro" id="IPR021788">
    <property type="entry name" value="CPP1-like"/>
</dbReference>
<reference evidence="2" key="1">
    <citation type="submission" date="2021-04" db="EMBL/GenBank/DDBJ databases">
        <title>Genome sequence of Woronichinia naegeliana from Washington state freshwater lake bloom.</title>
        <authorList>
            <person name="Dreher T.W."/>
        </authorList>
    </citation>
    <scope>NUCLEOTIDE SEQUENCE</scope>
    <source>
        <strain evidence="2">WA131</strain>
    </source>
</reference>
<protein>
    <submittedName>
        <fullName evidence="2">CPP1-like family protein</fullName>
    </submittedName>
</protein>
<feature type="transmembrane region" description="Helical" evidence="1">
    <location>
        <begin position="157"/>
        <end position="177"/>
    </location>
</feature>
<evidence type="ECO:0000313" key="2">
    <source>
        <dbReference type="EMBL" id="UXE64308.1"/>
    </source>
</evidence>
<gene>
    <name evidence="2" type="ORF">KA717_18590</name>
</gene>
<dbReference type="Proteomes" id="UP001065613">
    <property type="component" value="Chromosome"/>
</dbReference>
<keyword evidence="1" id="KW-0812">Transmembrane</keyword>
<sequence>MSEQTPYQTLGVTESASFEEIQAVKNRLSQQYQGDTKTLELVETAYDAILMDRLRLRQEGKIKVPEKIRFPERLATAPKVNQPLMSAQASPWLQKLVDTPSRNDILLPLGIFGILAGISFLSQDATGSFRPFLLVIGVFANIYFLNRKERKFGRAFLFTLAGLVLGVGLGAGVTFLLNANAHLGVNGEQVATGMTLLLFWLISSFIR</sequence>
<accession>A0A977L2H7</accession>
<dbReference type="PANTHER" id="PTHR33372">
    <property type="match status" value="1"/>
</dbReference>
<dbReference type="EMBL" id="CP073041">
    <property type="protein sequence ID" value="UXE64308.1"/>
    <property type="molecule type" value="Genomic_DNA"/>
</dbReference>
<name>A0A977L2H7_9CYAN</name>
<keyword evidence="1" id="KW-0472">Membrane</keyword>
<feature type="transmembrane region" description="Helical" evidence="1">
    <location>
        <begin position="189"/>
        <end position="206"/>
    </location>
</feature>
<dbReference type="PANTHER" id="PTHR33372:SF2">
    <property type="entry name" value="PROTEIN CHAPERONE-LIKE PROTEIN OF POR1, CHLOROPLASTIC"/>
    <property type="match status" value="1"/>
</dbReference>
<evidence type="ECO:0000256" key="1">
    <source>
        <dbReference type="SAM" id="Phobius"/>
    </source>
</evidence>
<feature type="transmembrane region" description="Helical" evidence="1">
    <location>
        <begin position="128"/>
        <end position="145"/>
    </location>
</feature>